<dbReference type="PANTHER" id="PTHR22677:SF4">
    <property type="entry name" value="USHER SYNDROME TYPE-1G PROTEIN-LIKE PROTEIN"/>
    <property type="match status" value="1"/>
</dbReference>
<organism evidence="2 3">
    <name type="scientific">Candidatus Babela massiliensis</name>
    <dbReference type="NCBI Taxonomy" id="673862"/>
    <lineage>
        <taxon>Bacteria</taxon>
        <taxon>Candidatus Babelota</taxon>
        <taxon>Candidatus Babeliae</taxon>
        <taxon>Candidatus Babeliales</taxon>
        <taxon>Candidatus Babeliaceae</taxon>
        <taxon>Candidatus Babela</taxon>
    </lineage>
</organism>
<dbReference type="STRING" id="673862.BABL1_gene_901"/>
<gene>
    <name evidence="2" type="ORF">BABL1_gene_901</name>
</gene>
<dbReference type="Pfam" id="PF12796">
    <property type="entry name" value="Ank_2"/>
    <property type="match status" value="2"/>
</dbReference>
<protein>
    <submittedName>
        <fullName evidence="2">Ankyrin repeats containing protein</fullName>
    </submittedName>
</protein>
<name>V6DF32_9BACT</name>
<dbReference type="PROSITE" id="PS50297">
    <property type="entry name" value="ANK_REP_REGION"/>
    <property type="match status" value="5"/>
</dbReference>
<accession>V6DF32</accession>
<dbReference type="Gene3D" id="1.25.40.20">
    <property type="entry name" value="Ankyrin repeat-containing domain"/>
    <property type="match status" value="2"/>
</dbReference>
<dbReference type="Proteomes" id="UP000018769">
    <property type="component" value="Chromosome I"/>
</dbReference>
<dbReference type="AlphaFoldDB" id="V6DF32"/>
<feature type="repeat" description="ANK" evidence="1">
    <location>
        <begin position="311"/>
        <end position="337"/>
    </location>
</feature>
<dbReference type="InterPro" id="IPR039323">
    <property type="entry name" value="ANKRD_45/46/60"/>
</dbReference>
<sequence>MNKIKHLYIILLSILFMNNIISMENQDYMVTEQESQLLSLPAELMIAIINETVIQQVKETINKWNDIFQQPKKINLQEIALVSQQFKDVLNVASKSPSLKNYLNQLIKELKSKRFDELFENLKIKSIEEYKVQGLSTEDLNRAFINILNKDPKSKEYFKVTVKLILAGVDVNSKSQYGGNTALMKASYGGYKEVVEILIKSGASINTKNNNGFTALMRASINDHKDIVQILIDKGASINTKNEYGFTALMLASSNGHKDIVELLIDKGADIDAKSTFNNDTALMVASKKGHKDIVKILINEGANVNSKDYEGNTALMIASEKGYKDIVEILKEAGSK</sequence>
<reference evidence="2 3" key="1">
    <citation type="journal article" date="2015" name="Biol. Direct">
        <title>Babela massiliensis, a representative of a widespread bacterial phylum with unusual adaptations to parasitism in amoebae.</title>
        <authorList>
            <person name="Pagnier I."/>
            <person name="Yutin N."/>
            <person name="Croce O."/>
            <person name="Makarova K.S."/>
            <person name="Wolf Y.I."/>
            <person name="Benamar S."/>
            <person name="Raoult D."/>
            <person name="Koonin E.V."/>
            <person name="La Scola B."/>
        </authorList>
    </citation>
    <scope>NUCLEOTIDE SEQUENCE [LARGE SCALE GENOMIC DNA]</scope>
    <source>
        <strain evidence="3">BABL1</strain>
    </source>
</reference>
<evidence type="ECO:0000313" key="3">
    <source>
        <dbReference type="Proteomes" id="UP000018769"/>
    </source>
</evidence>
<feature type="repeat" description="ANK" evidence="1">
    <location>
        <begin position="178"/>
        <end position="210"/>
    </location>
</feature>
<dbReference type="SMART" id="SM00248">
    <property type="entry name" value="ANK"/>
    <property type="match status" value="5"/>
</dbReference>
<evidence type="ECO:0000256" key="1">
    <source>
        <dbReference type="PROSITE-ProRule" id="PRU00023"/>
    </source>
</evidence>
<dbReference type="RefSeq" id="WP_023791056.1">
    <property type="nucleotide sequence ID" value="NC_023003.1"/>
</dbReference>
<dbReference type="PROSITE" id="PS50088">
    <property type="entry name" value="ANK_REPEAT"/>
    <property type="match status" value="5"/>
</dbReference>
<dbReference type="EMBL" id="HG793133">
    <property type="protein sequence ID" value="CDK30207.1"/>
    <property type="molecule type" value="Genomic_DNA"/>
</dbReference>
<dbReference type="SUPFAM" id="SSF48403">
    <property type="entry name" value="Ankyrin repeat"/>
    <property type="match status" value="1"/>
</dbReference>
<dbReference type="OrthoDB" id="9812708at2"/>
<dbReference type="KEGG" id="dpb:BABL1_gene_901"/>
<dbReference type="PRINTS" id="PR01415">
    <property type="entry name" value="ANKYRIN"/>
</dbReference>
<dbReference type="PANTHER" id="PTHR22677">
    <property type="entry name" value="ANKYRIN REPEAT DOMAIN-CONTAINING PROTEIN 60"/>
    <property type="match status" value="1"/>
</dbReference>
<feature type="repeat" description="ANK" evidence="1">
    <location>
        <begin position="211"/>
        <end position="243"/>
    </location>
</feature>
<feature type="repeat" description="ANK" evidence="1">
    <location>
        <begin position="244"/>
        <end position="276"/>
    </location>
</feature>
<dbReference type="InterPro" id="IPR036770">
    <property type="entry name" value="Ankyrin_rpt-contain_sf"/>
</dbReference>
<evidence type="ECO:0000313" key="2">
    <source>
        <dbReference type="EMBL" id="CDK30207.1"/>
    </source>
</evidence>
<feature type="repeat" description="ANK" evidence="1">
    <location>
        <begin position="278"/>
        <end position="310"/>
    </location>
</feature>
<dbReference type="HOGENOM" id="CLU_000134_57_1_7"/>
<keyword evidence="1" id="KW-0040">ANK repeat</keyword>
<dbReference type="InterPro" id="IPR002110">
    <property type="entry name" value="Ankyrin_rpt"/>
</dbReference>
<keyword evidence="3" id="KW-1185">Reference proteome</keyword>
<proteinExistence type="predicted"/>
<dbReference type="eggNOG" id="COG0666">
    <property type="taxonomic scope" value="Bacteria"/>
</dbReference>